<proteinExistence type="predicted"/>
<organism evidence="1 2">
    <name type="scientific">Carnegiea gigantea</name>
    <dbReference type="NCBI Taxonomy" id="171969"/>
    <lineage>
        <taxon>Eukaryota</taxon>
        <taxon>Viridiplantae</taxon>
        <taxon>Streptophyta</taxon>
        <taxon>Embryophyta</taxon>
        <taxon>Tracheophyta</taxon>
        <taxon>Spermatophyta</taxon>
        <taxon>Magnoliopsida</taxon>
        <taxon>eudicotyledons</taxon>
        <taxon>Gunneridae</taxon>
        <taxon>Pentapetalae</taxon>
        <taxon>Caryophyllales</taxon>
        <taxon>Cactineae</taxon>
        <taxon>Cactaceae</taxon>
        <taxon>Cactoideae</taxon>
        <taxon>Echinocereeae</taxon>
        <taxon>Carnegiea</taxon>
    </lineage>
</organism>
<dbReference type="AlphaFoldDB" id="A0A9Q1KNU2"/>
<keyword evidence="2" id="KW-1185">Reference proteome</keyword>
<name>A0A9Q1KNU2_9CARY</name>
<dbReference type="EMBL" id="JAKOGI010000044">
    <property type="protein sequence ID" value="KAJ8446959.1"/>
    <property type="molecule type" value="Genomic_DNA"/>
</dbReference>
<protein>
    <submittedName>
        <fullName evidence="1">Uncharacterized protein</fullName>
    </submittedName>
</protein>
<comment type="caution">
    <text evidence="1">The sequence shown here is derived from an EMBL/GenBank/DDBJ whole genome shotgun (WGS) entry which is preliminary data.</text>
</comment>
<reference evidence="1" key="1">
    <citation type="submission" date="2022-04" db="EMBL/GenBank/DDBJ databases">
        <title>Carnegiea gigantea Genome sequencing and assembly v2.</title>
        <authorList>
            <person name="Copetti D."/>
            <person name="Sanderson M.J."/>
            <person name="Burquez A."/>
            <person name="Wojciechowski M.F."/>
        </authorList>
    </citation>
    <scope>NUCLEOTIDE SEQUENCE</scope>
    <source>
        <strain evidence="1">SGP5-SGP5p</strain>
        <tissue evidence="1">Aerial part</tissue>
    </source>
</reference>
<evidence type="ECO:0000313" key="2">
    <source>
        <dbReference type="Proteomes" id="UP001153076"/>
    </source>
</evidence>
<dbReference type="Proteomes" id="UP001153076">
    <property type="component" value="Unassembled WGS sequence"/>
</dbReference>
<accession>A0A9Q1KNU2</accession>
<gene>
    <name evidence="1" type="ORF">Cgig2_006587</name>
</gene>
<evidence type="ECO:0000313" key="1">
    <source>
        <dbReference type="EMBL" id="KAJ8446959.1"/>
    </source>
</evidence>
<sequence>MGELHIRFSAVLTTLIFGGPSVSVQGVGCLILWAVTITRRGDELDFFRISPLGFGPRAFIHVIEVGLEVGIILKFLGQRDHDLVQAPLEPGQLSFQLATLCGGLNPSGECLSYNPFLDDLLGLRVRGWLRGANKRTIGDLRSGPPGLRGGIYEREGLPLASYREAVKRALVQGKTFLVKHQPHVTTNRGEQGSCSHLLSLLINQEPSFLLPSALGVSYHLFSGDVPTLKDRQLRPYLLYIKRKRSQVKIKRKGRPTKEQRVPLEKCLSIKRLAATRKKLLAKNFNLGSQFRGSLSLDLLFFFSGPFTDSIARAINLGIG</sequence>